<feature type="domain" description="C-type lectin" evidence="1">
    <location>
        <begin position="1"/>
        <end position="86"/>
    </location>
</feature>
<protein>
    <recommendedName>
        <fullName evidence="1">C-type lectin domain-containing protein</fullName>
    </recommendedName>
</protein>
<dbReference type="InterPro" id="IPR016187">
    <property type="entry name" value="CTDL_fold"/>
</dbReference>
<dbReference type="EMBL" id="JAIWYP010000009">
    <property type="protein sequence ID" value="KAH3774456.1"/>
    <property type="molecule type" value="Genomic_DNA"/>
</dbReference>
<dbReference type="Gene3D" id="3.10.100.10">
    <property type="entry name" value="Mannose-Binding Protein A, subunit A"/>
    <property type="match status" value="1"/>
</dbReference>
<dbReference type="InterPro" id="IPR016186">
    <property type="entry name" value="C-type_lectin-like/link_sf"/>
</dbReference>
<gene>
    <name evidence="2" type="ORF">DPMN_175838</name>
</gene>
<evidence type="ECO:0000259" key="1">
    <source>
        <dbReference type="PROSITE" id="PS50041"/>
    </source>
</evidence>
<sequence>MPDHLNWANSKENCESFGWKLASAESSSLLNRTNTLMQGNDFWLGATKESGVWRWLSGVPMSTLPIEDHIDTCLLIWRGRLDDGNCVNNWKMHVCEISF</sequence>
<dbReference type="CDD" id="cd00037">
    <property type="entry name" value="CLECT"/>
    <property type="match status" value="1"/>
</dbReference>
<accession>A0A9D4IGE6</accession>
<comment type="caution">
    <text evidence="2">The sequence shown here is derived from an EMBL/GenBank/DDBJ whole genome shotgun (WGS) entry which is preliminary data.</text>
</comment>
<keyword evidence="3" id="KW-1185">Reference proteome</keyword>
<evidence type="ECO:0000313" key="2">
    <source>
        <dbReference type="EMBL" id="KAH3774456.1"/>
    </source>
</evidence>
<dbReference type="Pfam" id="PF00059">
    <property type="entry name" value="Lectin_C"/>
    <property type="match status" value="1"/>
</dbReference>
<dbReference type="AlphaFoldDB" id="A0A9D4IGE6"/>
<organism evidence="2 3">
    <name type="scientific">Dreissena polymorpha</name>
    <name type="common">Zebra mussel</name>
    <name type="synonym">Mytilus polymorpha</name>
    <dbReference type="NCBI Taxonomy" id="45954"/>
    <lineage>
        <taxon>Eukaryota</taxon>
        <taxon>Metazoa</taxon>
        <taxon>Spiralia</taxon>
        <taxon>Lophotrochozoa</taxon>
        <taxon>Mollusca</taxon>
        <taxon>Bivalvia</taxon>
        <taxon>Autobranchia</taxon>
        <taxon>Heteroconchia</taxon>
        <taxon>Euheterodonta</taxon>
        <taxon>Imparidentia</taxon>
        <taxon>Neoheterodontei</taxon>
        <taxon>Myida</taxon>
        <taxon>Dreissenoidea</taxon>
        <taxon>Dreissenidae</taxon>
        <taxon>Dreissena</taxon>
    </lineage>
</organism>
<dbReference type="SUPFAM" id="SSF56436">
    <property type="entry name" value="C-type lectin-like"/>
    <property type="match status" value="1"/>
</dbReference>
<evidence type="ECO:0000313" key="3">
    <source>
        <dbReference type="Proteomes" id="UP000828390"/>
    </source>
</evidence>
<dbReference type="Proteomes" id="UP000828390">
    <property type="component" value="Unassembled WGS sequence"/>
</dbReference>
<reference evidence="2" key="2">
    <citation type="submission" date="2020-11" db="EMBL/GenBank/DDBJ databases">
        <authorList>
            <person name="McCartney M.A."/>
            <person name="Auch B."/>
            <person name="Kono T."/>
            <person name="Mallez S."/>
            <person name="Becker A."/>
            <person name="Gohl D.M."/>
            <person name="Silverstein K.A.T."/>
            <person name="Koren S."/>
            <person name="Bechman K.B."/>
            <person name="Herman A."/>
            <person name="Abrahante J.E."/>
            <person name="Garbe J."/>
        </authorList>
    </citation>
    <scope>NUCLEOTIDE SEQUENCE</scope>
    <source>
        <strain evidence="2">Duluth1</strain>
        <tissue evidence="2">Whole animal</tissue>
    </source>
</reference>
<proteinExistence type="predicted"/>
<dbReference type="InterPro" id="IPR001304">
    <property type="entry name" value="C-type_lectin-like"/>
</dbReference>
<reference evidence="2" key="1">
    <citation type="journal article" date="2019" name="bioRxiv">
        <title>The Genome of the Zebra Mussel, Dreissena polymorpha: A Resource for Invasive Species Research.</title>
        <authorList>
            <person name="McCartney M.A."/>
            <person name="Auch B."/>
            <person name="Kono T."/>
            <person name="Mallez S."/>
            <person name="Zhang Y."/>
            <person name="Obille A."/>
            <person name="Becker A."/>
            <person name="Abrahante J.E."/>
            <person name="Garbe J."/>
            <person name="Badalamenti J.P."/>
            <person name="Herman A."/>
            <person name="Mangelson H."/>
            <person name="Liachko I."/>
            <person name="Sullivan S."/>
            <person name="Sone E.D."/>
            <person name="Koren S."/>
            <person name="Silverstein K.A.T."/>
            <person name="Beckman K.B."/>
            <person name="Gohl D.M."/>
        </authorList>
    </citation>
    <scope>NUCLEOTIDE SEQUENCE</scope>
    <source>
        <strain evidence="2">Duluth1</strain>
        <tissue evidence="2">Whole animal</tissue>
    </source>
</reference>
<name>A0A9D4IGE6_DREPO</name>
<dbReference type="PROSITE" id="PS50041">
    <property type="entry name" value="C_TYPE_LECTIN_2"/>
    <property type="match status" value="1"/>
</dbReference>